<proteinExistence type="predicted"/>
<protein>
    <submittedName>
        <fullName evidence="1">Uncharacterized protein</fullName>
    </submittedName>
</protein>
<evidence type="ECO:0000313" key="2">
    <source>
        <dbReference type="Proteomes" id="UP000577362"/>
    </source>
</evidence>
<dbReference type="EMBL" id="JACIEN010000003">
    <property type="protein sequence ID" value="MBB4017703.1"/>
    <property type="molecule type" value="Genomic_DNA"/>
</dbReference>
<gene>
    <name evidence="1" type="ORF">GGR16_002737</name>
</gene>
<comment type="caution">
    <text evidence="1">The sequence shown here is derived from an EMBL/GenBank/DDBJ whole genome shotgun (WGS) entry which is preliminary data.</text>
</comment>
<keyword evidence="2" id="KW-1185">Reference proteome</keyword>
<organism evidence="1 2">
    <name type="scientific">Chelatococcus caeni</name>
    <dbReference type="NCBI Taxonomy" id="1348468"/>
    <lineage>
        <taxon>Bacteria</taxon>
        <taxon>Pseudomonadati</taxon>
        <taxon>Pseudomonadota</taxon>
        <taxon>Alphaproteobacteria</taxon>
        <taxon>Hyphomicrobiales</taxon>
        <taxon>Chelatococcaceae</taxon>
        <taxon>Chelatococcus</taxon>
    </lineage>
</organism>
<evidence type="ECO:0000313" key="1">
    <source>
        <dbReference type="EMBL" id="MBB4017703.1"/>
    </source>
</evidence>
<dbReference type="Proteomes" id="UP000577362">
    <property type="component" value="Unassembled WGS sequence"/>
</dbReference>
<dbReference type="RefSeq" id="WP_183316951.1">
    <property type="nucleotide sequence ID" value="NZ_JACIEN010000003.1"/>
</dbReference>
<sequence>MGVDRSDLSEEEWEALQRLNRGAPEADLIPPLMRHLLLELGLAVERPSRIVISDRGKKLIRLHRDDRR</sequence>
<reference evidence="1 2" key="1">
    <citation type="submission" date="2020-08" db="EMBL/GenBank/DDBJ databases">
        <title>Genomic Encyclopedia of Type Strains, Phase IV (KMG-IV): sequencing the most valuable type-strain genomes for metagenomic binning, comparative biology and taxonomic classification.</title>
        <authorList>
            <person name="Goeker M."/>
        </authorList>
    </citation>
    <scope>NUCLEOTIDE SEQUENCE [LARGE SCALE GENOMIC DNA]</scope>
    <source>
        <strain evidence="1 2">DSM 103737</strain>
    </source>
</reference>
<name>A0A840BYR4_9HYPH</name>
<dbReference type="AlphaFoldDB" id="A0A840BYR4"/>
<accession>A0A840BYR4</accession>